<proteinExistence type="predicted"/>
<keyword evidence="2" id="KW-1185">Reference proteome</keyword>
<dbReference type="eggNOG" id="COG5492">
    <property type="taxonomic scope" value="Bacteria"/>
</dbReference>
<dbReference type="PANTHER" id="PTHR45661">
    <property type="entry name" value="SURFACE ANTIGEN"/>
    <property type="match status" value="1"/>
</dbReference>
<dbReference type="OrthoDB" id="356420at2"/>
<dbReference type="Pfam" id="PF13306">
    <property type="entry name" value="LRR_5"/>
    <property type="match status" value="4"/>
</dbReference>
<dbReference type="EMBL" id="AE017226">
    <property type="protein sequence ID" value="AAS12472.1"/>
    <property type="molecule type" value="Genomic_DNA"/>
</dbReference>
<dbReference type="InterPro" id="IPR053139">
    <property type="entry name" value="Surface_bspA-like"/>
</dbReference>
<dbReference type="PATRIC" id="fig|243275.7.peg.1850"/>
<dbReference type="PANTHER" id="PTHR45661:SF3">
    <property type="entry name" value="IG-LIKE DOMAIN-CONTAINING PROTEIN"/>
    <property type="match status" value="1"/>
</dbReference>
<dbReference type="InterPro" id="IPR032675">
    <property type="entry name" value="LRR_dom_sf"/>
</dbReference>
<gene>
    <name evidence="1" type="ordered locus">TDE_1958</name>
</gene>
<dbReference type="STRING" id="243275.TDE_1958"/>
<dbReference type="HOGENOM" id="CLU_035234_0_0_12"/>
<dbReference type="AlphaFoldDB" id="Q73LA7"/>
<dbReference type="SUPFAM" id="SSF52058">
    <property type="entry name" value="L domain-like"/>
    <property type="match status" value="1"/>
</dbReference>
<dbReference type="PaxDb" id="243275-TDE_1958"/>
<dbReference type="Proteomes" id="UP000008212">
    <property type="component" value="Chromosome"/>
</dbReference>
<dbReference type="InterPro" id="IPR026906">
    <property type="entry name" value="LRR_5"/>
</dbReference>
<accession>Q73LA7</accession>
<dbReference type="Gene3D" id="3.80.10.10">
    <property type="entry name" value="Ribonuclease Inhibitor"/>
    <property type="match status" value="3"/>
</dbReference>
<dbReference type="GeneID" id="2741521"/>
<reference evidence="1 2" key="1">
    <citation type="journal article" date="2004" name="Proc. Natl. Acad. Sci. U.S.A.">
        <title>Comparison of the genome of the oral pathogen Treponema denticola with other spirochete genomes.</title>
        <authorList>
            <person name="Seshadri R."/>
            <person name="Myers G.S."/>
            <person name="Tettelin H."/>
            <person name="Eisen J.A."/>
            <person name="Heidelberg J.F."/>
            <person name="Dodson R.J."/>
            <person name="Davidsen T.M."/>
            <person name="DeBoy R.T."/>
            <person name="Fouts D.E."/>
            <person name="Haft D.H."/>
            <person name="Selengut J."/>
            <person name="Ren Q."/>
            <person name="Brinkac L.M."/>
            <person name="Madupu R."/>
            <person name="Kolonay J."/>
            <person name="Durkin S.A."/>
            <person name="Daugherty S.C."/>
            <person name="Shetty J."/>
            <person name="Shvartsbeyn A."/>
            <person name="Gebregeorgis E."/>
            <person name="Geer K."/>
            <person name="Tsegaye G."/>
            <person name="Malek J."/>
            <person name="Ayodeji B."/>
            <person name="Shatsman S."/>
            <person name="McLeod M.P."/>
            <person name="Smajs D."/>
            <person name="Howell J.K."/>
            <person name="Pal S."/>
            <person name="Amin A."/>
            <person name="Vashisth P."/>
            <person name="McNeill T.Z."/>
            <person name="Xiang Q."/>
            <person name="Sodergren E."/>
            <person name="Baca E."/>
            <person name="Weinstock G.M."/>
            <person name="Norris S.J."/>
            <person name="Fraser C.M."/>
            <person name="Paulsen I.T."/>
        </authorList>
    </citation>
    <scope>NUCLEOTIDE SEQUENCE [LARGE SCALE GENOMIC DNA]</scope>
    <source>
        <strain evidence="2">ATCC 35405 / DSM 14222 / CIP 103919 / JCM 8153 / KCTC 15104</strain>
    </source>
</reference>
<dbReference type="KEGG" id="tde:TDE_1958"/>
<evidence type="ECO:0000313" key="1">
    <source>
        <dbReference type="EMBL" id="AAS12472.1"/>
    </source>
</evidence>
<dbReference type="RefSeq" id="WP_010957111.1">
    <property type="nucleotide sequence ID" value="NC_002967.9"/>
</dbReference>
<protein>
    <submittedName>
        <fullName evidence="1">Surface protein, putative</fullName>
    </submittedName>
</protein>
<organism evidence="1 2">
    <name type="scientific">Treponema denticola (strain ATCC 35405 / DSM 14222 / CIP 103919 / JCM 8153 / KCTC 15104)</name>
    <dbReference type="NCBI Taxonomy" id="243275"/>
    <lineage>
        <taxon>Bacteria</taxon>
        <taxon>Pseudomonadati</taxon>
        <taxon>Spirochaetota</taxon>
        <taxon>Spirochaetia</taxon>
        <taxon>Spirochaetales</taxon>
        <taxon>Treponemataceae</taxon>
        <taxon>Treponema</taxon>
    </lineage>
</organism>
<evidence type="ECO:0000313" key="2">
    <source>
        <dbReference type="Proteomes" id="UP000008212"/>
    </source>
</evidence>
<name>Q73LA7_TREDE</name>
<sequence>MKQIKTLLTAEEKVNLQLLEITDGMLTRVTDSNKLIGSLVLPDSVVEIGMGAFYCCTGLTSVKIPDSVHKIDKWSFFSCTALTSVAISKSVTEIGSMVFTGCINLTKLTVDSANPVYCTENNIIYTKDKKKLIAAASGLEHIVIPDSVTDIGGPFYDCTRLANLTVGSENTVYYSENNIIYTKDKKKLIAAASGLESVVIPEGVTEIGEHAFSACSVLTDVVIPNTVTDIAKSAFYGCTRLTKLIVDIENPVYCSENNIIYTKDKKKLIAVAGGLEHIVIPDTVSDIGGWGFFDCTRLTHLSVDSENPVYCSEGNIIYTKDKKKLIAAASCLRSVVIADGVTEIPSWGFSACSNLTDVVIPDTVTEIGDMAFFDCSFLTNVIIPNNVTTIGDHAFSYCSKLKTVIIDSAVVTDIEDNAFENVHADVHFTVKTDKVKALLKKSDSSIRDEQITVVQVCE</sequence>